<evidence type="ECO:0000313" key="3">
    <source>
        <dbReference type="RefSeq" id="XP_014674140.1"/>
    </source>
</evidence>
<evidence type="ECO:0000313" key="4">
    <source>
        <dbReference type="RefSeq" id="XP_014674141.1"/>
    </source>
</evidence>
<gene>
    <name evidence="3 4" type="primary">LOC106814349</name>
</gene>
<sequence>MTEHTPLYHDMADKPLFGESRPRDRMVNLIVGALTVILVVFTLISAFAFPSWPPLGLNVYFAICIVLICASNVLLINWYRQGDLDPKFRLMIYYNTLCVLLICICANCYFHKGK</sequence>
<evidence type="ECO:0000256" key="1">
    <source>
        <dbReference type="SAM" id="Phobius"/>
    </source>
</evidence>
<dbReference type="GeneID" id="106814349"/>
<accession>A0ABM1EPL9</accession>
<keyword evidence="1" id="KW-1133">Transmembrane helix</keyword>
<dbReference type="PANTHER" id="PTHR28603">
    <property type="entry name" value="TRANSMEMBRANE PROTEIN 243"/>
    <property type="match status" value="1"/>
</dbReference>
<feature type="transmembrane region" description="Helical" evidence="1">
    <location>
        <begin position="26"/>
        <end position="47"/>
    </location>
</feature>
<dbReference type="RefSeq" id="XP_014674141.1">
    <property type="nucleotide sequence ID" value="XM_014818655.1"/>
</dbReference>
<evidence type="ECO:0000313" key="2">
    <source>
        <dbReference type="Proteomes" id="UP000695022"/>
    </source>
</evidence>
<feature type="transmembrane region" description="Helical" evidence="1">
    <location>
        <begin position="59"/>
        <end position="79"/>
    </location>
</feature>
<protein>
    <submittedName>
        <fullName evidence="3 4">Transmembrane protein 243-like</fullName>
    </submittedName>
</protein>
<keyword evidence="2" id="KW-1185">Reference proteome</keyword>
<dbReference type="InterPro" id="IPR022564">
    <property type="entry name" value="DUF2678"/>
</dbReference>
<organism evidence="2 3">
    <name type="scientific">Priapulus caudatus</name>
    <name type="common">Priapulid worm</name>
    <dbReference type="NCBI Taxonomy" id="37621"/>
    <lineage>
        <taxon>Eukaryota</taxon>
        <taxon>Metazoa</taxon>
        <taxon>Ecdysozoa</taxon>
        <taxon>Scalidophora</taxon>
        <taxon>Priapulida</taxon>
        <taxon>Priapulimorpha</taxon>
        <taxon>Priapulimorphida</taxon>
        <taxon>Priapulidae</taxon>
        <taxon>Priapulus</taxon>
    </lineage>
</organism>
<dbReference type="PANTHER" id="PTHR28603:SF1">
    <property type="entry name" value="TRANSMEMBRANE PROTEIN 243"/>
    <property type="match status" value="1"/>
</dbReference>
<keyword evidence="1" id="KW-0472">Membrane</keyword>
<name>A0ABM1EPL9_PRICU</name>
<proteinExistence type="predicted"/>
<dbReference type="Pfam" id="PF10856">
    <property type="entry name" value="DUF2678"/>
    <property type="match status" value="1"/>
</dbReference>
<reference evidence="3 4" key="1">
    <citation type="submission" date="2025-05" db="UniProtKB">
        <authorList>
            <consortium name="RefSeq"/>
        </authorList>
    </citation>
    <scope>IDENTIFICATION</scope>
</reference>
<dbReference type="Proteomes" id="UP000695022">
    <property type="component" value="Unplaced"/>
</dbReference>
<dbReference type="RefSeq" id="XP_014674140.1">
    <property type="nucleotide sequence ID" value="XM_014818654.1"/>
</dbReference>
<keyword evidence="1" id="KW-0812">Transmembrane</keyword>
<feature type="transmembrane region" description="Helical" evidence="1">
    <location>
        <begin position="91"/>
        <end position="110"/>
    </location>
</feature>